<dbReference type="Pfam" id="PF09536">
    <property type="entry name" value="DUF2378"/>
    <property type="match status" value="1"/>
</dbReference>
<gene>
    <name evidence="1" type="ORF">Q664_39590</name>
</gene>
<dbReference type="RefSeq" id="WP_043407753.1">
    <property type="nucleotide sequence ID" value="NZ_JPMI01000277.1"/>
</dbReference>
<protein>
    <recommendedName>
        <fullName evidence="3">TIGR02265 family protein</fullName>
    </recommendedName>
</protein>
<name>A0A084SJS2_9BACT</name>
<accession>A0A084SJS2</accession>
<reference evidence="1 2" key="1">
    <citation type="submission" date="2014-07" db="EMBL/GenBank/DDBJ databases">
        <title>Draft Genome Sequence of Gephyronic Acid Producer, Cystobacter violaceus Strain Cb vi76.</title>
        <authorList>
            <person name="Stevens D.C."/>
            <person name="Young J."/>
            <person name="Carmichael R."/>
            <person name="Tan J."/>
            <person name="Taylor R.E."/>
        </authorList>
    </citation>
    <scope>NUCLEOTIDE SEQUENCE [LARGE SCALE GENOMIC DNA]</scope>
    <source>
        <strain evidence="1 2">Cb vi76</strain>
    </source>
</reference>
<dbReference type="EMBL" id="JPMI01000277">
    <property type="protein sequence ID" value="KFA88707.1"/>
    <property type="molecule type" value="Genomic_DNA"/>
</dbReference>
<organism evidence="1 2">
    <name type="scientific">Archangium violaceum Cb vi76</name>
    <dbReference type="NCBI Taxonomy" id="1406225"/>
    <lineage>
        <taxon>Bacteria</taxon>
        <taxon>Pseudomonadati</taxon>
        <taxon>Myxococcota</taxon>
        <taxon>Myxococcia</taxon>
        <taxon>Myxococcales</taxon>
        <taxon>Cystobacterineae</taxon>
        <taxon>Archangiaceae</taxon>
        <taxon>Archangium</taxon>
    </lineage>
</organism>
<evidence type="ECO:0000313" key="2">
    <source>
        <dbReference type="Proteomes" id="UP000028547"/>
    </source>
</evidence>
<evidence type="ECO:0000313" key="1">
    <source>
        <dbReference type="EMBL" id="KFA88707.1"/>
    </source>
</evidence>
<dbReference type="InterPro" id="IPR011751">
    <property type="entry name" value="Mxa_paralog_2265"/>
</dbReference>
<dbReference type="NCBIfam" id="TIGR02265">
    <property type="entry name" value="Mxa_TIGR02265"/>
    <property type="match status" value="1"/>
</dbReference>
<dbReference type="AlphaFoldDB" id="A0A084SJS2"/>
<dbReference type="Proteomes" id="UP000028547">
    <property type="component" value="Unassembled WGS sequence"/>
</dbReference>
<proteinExistence type="predicted"/>
<sequence length="206" mass="22567">MSDGQTSTSVESGLGTELELNRRLALATPADTVRGMSFHTTLDVLRADLGEEALERCLEPLKEKVYKSFFTYPVSEYLRLQYSAAWLLGEKHGGFDNAVRRIGGGIAPGFLGSVVGKAFMLLTKEGPRQLLNNMPVAYRAASSFGEAVVHWTGPRSGVLTTKRDFLLYLNHEGGLLGLFRTLGIQNGRVSGRQIGPLDNEVTFSWD</sequence>
<comment type="caution">
    <text evidence="1">The sequence shown here is derived from an EMBL/GenBank/DDBJ whole genome shotgun (WGS) entry which is preliminary data.</text>
</comment>
<evidence type="ECO:0008006" key="3">
    <source>
        <dbReference type="Google" id="ProtNLM"/>
    </source>
</evidence>